<dbReference type="EMBL" id="MWPH01000006">
    <property type="protein sequence ID" value="OVE82865.1"/>
    <property type="molecule type" value="Genomic_DNA"/>
</dbReference>
<proteinExistence type="predicted"/>
<gene>
    <name evidence="2" type="ORF">B2G88_18985</name>
</gene>
<evidence type="ECO:0008006" key="4">
    <source>
        <dbReference type="Google" id="ProtNLM"/>
    </source>
</evidence>
<dbReference type="AlphaFoldDB" id="A0A202E3J5"/>
<dbReference type="InterPro" id="IPR007404">
    <property type="entry name" value="YdjM-like"/>
</dbReference>
<sequence length="207" mass="21970">MMLPTHALAGMALVLPLVATAPEFASIALVAGLLGGVFPDLDLYAGHRKTLHFPVFYSAVATVAVVVAALIPTTATVGVAVFLLGAAVHCVTDVFGSGLELRPWEGRSEKAVYDHYRGTWIAPRRLVRYDGSPGDLLLSVALSVPLLWTLEGAFQWVVIGALAVAIVYAALRRALADLAAVVVRVLPAGVLPYVPERYLEDFGPDRA</sequence>
<feature type="transmembrane region" description="Helical" evidence="1">
    <location>
        <begin position="51"/>
        <end position="71"/>
    </location>
</feature>
<evidence type="ECO:0000313" key="2">
    <source>
        <dbReference type="EMBL" id="OVE82865.1"/>
    </source>
</evidence>
<keyword evidence="3" id="KW-1185">Reference proteome</keyword>
<keyword evidence="1" id="KW-0812">Transmembrane</keyword>
<dbReference type="Proteomes" id="UP000196084">
    <property type="component" value="Unassembled WGS sequence"/>
</dbReference>
<dbReference type="Pfam" id="PF04307">
    <property type="entry name" value="YdjM"/>
    <property type="match status" value="1"/>
</dbReference>
<dbReference type="RefSeq" id="WP_176393304.1">
    <property type="nucleotide sequence ID" value="NZ_MWPH01000006.1"/>
</dbReference>
<name>A0A202E3J5_9EURY</name>
<keyword evidence="1" id="KW-0472">Membrane</keyword>
<accession>A0A202E3J5</accession>
<feature type="transmembrane region" description="Helical" evidence="1">
    <location>
        <begin position="78"/>
        <end position="99"/>
    </location>
</feature>
<comment type="caution">
    <text evidence="2">The sequence shown here is derived from an EMBL/GenBank/DDBJ whole genome shotgun (WGS) entry which is preliminary data.</text>
</comment>
<reference evidence="2 3" key="1">
    <citation type="submission" date="2017-02" db="EMBL/GenBank/DDBJ databases">
        <title>Natronthermophilus aegyptiacus gen. nov.,sp. nov., an aerobic, extremely halophilic alkalithermophilic archaeon isolated from the athalassohaline Wadi An Natrun, Egypt.</title>
        <authorList>
            <person name="Zhao B."/>
        </authorList>
    </citation>
    <scope>NUCLEOTIDE SEQUENCE [LARGE SCALE GENOMIC DNA]</scope>
    <source>
        <strain evidence="2 3">CGMCC 1.3597</strain>
    </source>
</reference>
<protein>
    <recommendedName>
        <fullName evidence="4">Metal-dependent hydrolase</fullName>
    </recommendedName>
</protein>
<keyword evidence="1" id="KW-1133">Transmembrane helix</keyword>
<evidence type="ECO:0000313" key="3">
    <source>
        <dbReference type="Proteomes" id="UP000196084"/>
    </source>
</evidence>
<feature type="transmembrane region" description="Helical" evidence="1">
    <location>
        <begin position="153"/>
        <end position="171"/>
    </location>
</feature>
<evidence type="ECO:0000256" key="1">
    <source>
        <dbReference type="SAM" id="Phobius"/>
    </source>
</evidence>
<organism evidence="2 3">
    <name type="scientific">Natronolimnobius baerhuensis</name>
    <dbReference type="NCBI Taxonomy" id="253108"/>
    <lineage>
        <taxon>Archaea</taxon>
        <taxon>Methanobacteriati</taxon>
        <taxon>Methanobacteriota</taxon>
        <taxon>Stenosarchaea group</taxon>
        <taxon>Halobacteria</taxon>
        <taxon>Halobacteriales</taxon>
        <taxon>Natrialbaceae</taxon>
        <taxon>Natronolimnobius</taxon>
    </lineage>
</organism>